<keyword evidence="1" id="KW-0862">Zinc</keyword>
<dbReference type="GO" id="GO:0000724">
    <property type="term" value="P:double-strand break repair via homologous recombination"/>
    <property type="evidence" value="ECO:0007669"/>
    <property type="project" value="TreeGrafter"/>
</dbReference>
<comment type="catalytic activity">
    <reaction evidence="1">
        <text>S-ubiquitinyl-[E2 ubiquitin-conjugating enzyme]-L-cysteine + [acceptor protein]-L-lysine = [E2 ubiquitin-conjugating enzyme]-L-cysteine + N(6)-ubiquitinyl-[acceptor protein]-L-lysine.</text>
        <dbReference type="EC" id="2.3.2.27"/>
    </reaction>
</comment>
<keyword evidence="1" id="KW-0233">DNA recombination</keyword>
<protein>
    <recommendedName>
        <fullName evidence="1">Non-structural maintenance of chromosomes element 1 homolog</fullName>
        <ecNumber evidence="1">2.3.2.27</ecNumber>
    </recommendedName>
</protein>
<keyword evidence="1" id="KW-0479">Metal-binding</keyword>
<comment type="similarity">
    <text evidence="1">Belongs to the NSE1 family.</text>
</comment>
<keyword evidence="1" id="KW-0539">Nucleus</keyword>
<keyword evidence="1" id="KW-0833">Ubl conjugation pathway</keyword>
<dbReference type="PANTHER" id="PTHR20973">
    <property type="entry name" value="NON-SMC ELEMENT 1-RELATED"/>
    <property type="match status" value="1"/>
</dbReference>
<dbReference type="GO" id="GO:0061630">
    <property type="term" value="F:ubiquitin protein ligase activity"/>
    <property type="evidence" value="ECO:0007669"/>
    <property type="project" value="UniProtKB-EC"/>
</dbReference>
<keyword evidence="1" id="KW-0863">Zinc-finger</keyword>
<proteinExistence type="inferred from homology"/>
<organism evidence="4">
    <name type="scientific">Gongylonema pulchrum</name>
    <dbReference type="NCBI Taxonomy" id="637853"/>
    <lineage>
        <taxon>Eukaryota</taxon>
        <taxon>Metazoa</taxon>
        <taxon>Ecdysozoa</taxon>
        <taxon>Nematoda</taxon>
        <taxon>Chromadorea</taxon>
        <taxon>Rhabditida</taxon>
        <taxon>Spirurina</taxon>
        <taxon>Spiruromorpha</taxon>
        <taxon>Spiruroidea</taxon>
        <taxon>Gongylonematidae</taxon>
        <taxon>Gongylonema</taxon>
    </lineage>
</organism>
<comment type="subunit">
    <text evidence="1">Component of the Smc5-Smc6 complex.</text>
</comment>
<evidence type="ECO:0000313" key="3">
    <source>
        <dbReference type="Proteomes" id="UP000271098"/>
    </source>
</evidence>
<dbReference type="Pfam" id="PF07574">
    <property type="entry name" value="SMC_Nse1"/>
    <property type="match status" value="1"/>
</dbReference>
<comment type="subcellular location">
    <subcellularLocation>
        <location evidence="1">Nucleus</location>
    </subcellularLocation>
</comment>
<name>A0A183EK47_9BILA</name>
<keyword evidence="3" id="KW-1185">Reference proteome</keyword>
<dbReference type="AlphaFoldDB" id="A0A183EK47"/>
<dbReference type="OrthoDB" id="185455at2759"/>
<keyword evidence="1" id="KW-0227">DNA damage</keyword>
<reference evidence="4" key="1">
    <citation type="submission" date="2016-06" db="UniProtKB">
        <authorList>
            <consortium name="WormBaseParasite"/>
        </authorList>
    </citation>
    <scope>IDENTIFICATION</scope>
</reference>
<dbReference type="EMBL" id="UYRT01092369">
    <property type="protein sequence ID" value="VDN38033.1"/>
    <property type="molecule type" value="Genomic_DNA"/>
</dbReference>
<evidence type="ECO:0000313" key="4">
    <source>
        <dbReference type="WBParaSite" id="GPUH_0002136401-mRNA-1"/>
    </source>
</evidence>
<dbReference type="Proteomes" id="UP000271098">
    <property type="component" value="Unassembled WGS sequence"/>
</dbReference>
<accession>A0A183EK47</accession>
<gene>
    <name evidence="2" type="ORF">GPUH_LOCUS21336</name>
</gene>
<dbReference type="PANTHER" id="PTHR20973:SF0">
    <property type="entry name" value="NON-STRUCTURAL MAINTENANCE OF CHROMOSOMES ELEMENT 1 HOMOLOG"/>
    <property type="match status" value="1"/>
</dbReference>
<evidence type="ECO:0000313" key="2">
    <source>
        <dbReference type="EMBL" id="VDN38033.1"/>
    </source>
</evidence>
<dbReference type="InterPro" id="IPR011513">
    <property type="entry name" value="Nse1"/>
</dbReference>
<dbReference type="EC" id="2.3.2.27" evidence="1"/>
<sequence length="166" mass="19002">MCDFEKMKQVLHGFTYLYETSGKYGTAHKHLVQLITTLGIMQSHLFCLRFIQFVKAYQPQVEKDEQICITEKLPEKREKDLIASLIKTINIALAPIDLRLLQVDDEYDDDNDYVVLINDHQESDLLREASGFTTTDFSLFHLWINAICNSDSGEISKHDALSAASD</sequence>
<keyword evidence="1" id="KW-0808">Transferase</keyword>
<evidence type="ECO:0000256" key="1">
    <source>
        <dbReference type="RuleBase" id="RU368018"/>
    </source>
</evidence>
<dbReference type="GO" id="GO:0005634">
    <property type="term" value="C:nucleus"/>
    <property type="evidence" value="ECO:0007669"/>
    <property type="project" value="UniProtKB-SubCell"/>
</dbReference>
<keyword evidence="1" id="KW-0234">DNA repair</keyword>
<reference evidence="2 3" key="2">
    <citation type="submission" date="2018-11" db="EMBL/GenBank/DDBJ databases">
        <authorList>
            <consortium name="Pathogen Informatics"/>
        </authorList>
    </citation>
    <scope>NUCLEOTIDE SEQUENCE [LARGE SCALE GENOMIC DNA]</scope>
</reference>
<dbReference type="GO" id="GO:0030915">
    <property type="term" value="C:Smc5-Smc6 complex"/>
    <property type="evidence" value="ECO:0007669"/>
    <property type="project" value="UniProtKB-UniRule"/>
</dbReference>
<dbReference type="GO" id="GO:0008270">
    <property type="term" value="F:zinc ion binding"/>
    <property type="evidence" value="ECO:0007669"/>
    <property type="project" value="UniProtKB-KW"/>
</dbReference>
<dbReference type="WBParaSite" id="GPUH_0002136401-mRNA-1">
    <property type="protein sequence ID" value="GPUH_0002136401-mRNA-1"/>
    <property type="gene ID" value="GPUH_0002136401"/>
</dbReference>